<dbReference type="AlphaFoldDB" id="A0A8J2LMP5"/>
<reference evidence="1" key="1">
    <citation type="submission" date="2021-06" db="EMBL/GenBank/DDBJ databases">
        <authorList>
            <person name="Hodson N. C."/>
            <person name="Mongue J. A."/>
            <person name="Jaron S. K."/>
        </authorList>
    </citation>
    <scope>NUCLEOTIDE SEQUENCE</scope>
</reference>
<dbReference type="EMBL" id="CAJVCH010567910">
    <property type="protein sequence ID" value="CAG7832987.1"/>
    <property type="molecule type" value="Genomic_DNA"/>
</dbReference>
<protein>
    <submittedName>
        <fullName evidence="1">Uncharacterized protein</fullName>
    </submittedName>
</protein>
<accession>A0A8J2LMP5</accession>
<comment type="caution">
    <text evidence="1">The sequence shown here is derived from an EMBL/GenBank/DDBJ whole genome shotgun (WGS) entry which is preliminary data.</text>
</comment>
<gene>
    <name evidence="1" type="ORF">AFUS01_LOCUS42639</name>
</gene>
<evidence type="ECO:0000313" key="1">
    <source>
        <dbReference type="EMBL" id="CAG7832987.1"/>
    </source>
</evidence>
<dbReference type="Proteomes" id="UP000708208">
    <property type="component" value="Unassembled WGS sequence"/>
</dbReference>
<name>A0A8J2LMP5_9HEXA</name>
<proteinExistence type="predicted"/>
<evidence type="ECO:0000313" key="2">
    <source>
        <dbReference type="Proteomes" id="UP000708208"/>
    </source>
</evidence>
<organism evidence="1 2">
    <name type="scientific">Allacma fusca</name>
    <dbReference type="NCBI Taxonomy" id="39272"/>
    <lineage>
        <taxon>Eukaryota</taxon>
        <taxon>Metazoa</taxon>
        <taxon>Ecdysozoa</taxon>
        <taxon>Arthropoda</taxon>
        <taxon>Hexapoda</taxon>
        <taxon>Collembola</taxon>
        <taxon>Symphypleona</taxon>
        <taxon>Sminthuridae</taxon>
        <taxon>Allacma</taxon>
    </lineage>
</organism>
<keyword evidence="2" id="KW-1185">Reference proteome</keyword>
<feature type="non-terminal residue" evidence="1">
    <location>
        <position position="1"/>
    </location>
</feature>
<sequence length="24" mass="2648">NLQTEMIVKLSFIGEEATKVVLGK</sequence>